<dbReference type="Proteomes" id="UP001227192">
    <property type="component" value="Unassembled WGS sequence"/>
</dbReference>
<protein>
    <submittedName>
        <fullName evidence="2">Uncharacterized protein</fullName>
    </submittedName>
</protein>
<organism evidence="2 3">
    <name type="scientific">Penicillium thymicola</name>
    <dbReference type="NCBI Taxonomy" id="293382"/>
    <lineage>
        <taxon>Eukaryota</taxon>
        <taxon>Fungi</taxon>
        <taxon>Dikarya</taxon>
        <taxon>Ascomycota</taxon>
        <taxon>Pezizomycotina</taxon>
        <taxon>Eurotiomycetes</taxon>
        <taxon>Eurotiomycetidae</taxon>
        <taxon>Eurotiales</taxon>
        <taxon>Aspergillaceae</taxon>
        <taxon>Penicillium</taxon>
    </lineage>
</organism>
<comment type="caution">
    <text evidence="2">The sequence shown here is derived from an EMBL/GenBank/DDBJ whole genome shotgun (WGS) entry which is preliminary data.</text>
</comment>
<accession>A0AAI9X8F4</accession>
<keyword evidence="3" id="KW-1185">Reference proteome</keyword>
<reference evidence="2" key="2">
    <citation type="journal article" date="2016" name="Fungal Biol.">
        <title>Ochratoxin A production by Penicillium thymicola.</title>
        <authorList>
            <person name="Nguyen H.D.T."/>
            <person name="McMullin D.R."/>
            <person name="Ponomareva E."/>
            <person name="Riley R."/>
            <person name="Pomraning K.R."/>
            <person name="Baker S.E."/>
            <person name="Seifert K.A."/>
        </authorList>
    </citation>
    <scope>NUCLEOTIDE SEQUENCE</scope>
    <source>
        <strain evidence="2">DAOM 180753</strain>
    </source>
</reference>
<dbReference type="EMBL" id="LACB01000151">
    <property type="protein sequence ID" value="KAJ9487617.1"/>
    <property type="molecule type" value="Genomic_DNA"/>
</dbReference>
<reference evidence="2" key="1">
    <citation type="submission" date="2015-06" db="EMBL/GenBank/DDBJ databases">
        <authorList>
            <person name="Nguyen H."/>
        </authorList>
    </citation>
    <scope>NUCLEOTIDE SEQUENCE</scope>
    <source>
        <strain evidence="2">DAOM 180753</strain>
    </source>
</reference>
<dbReference type="AlphaFoldDB" id="A0AAI9X8F4"/>
<feature type="region of interest" description="Disordered" evidence="1">
    <location>
        <begin position="24"/>
        <end position="50"/>
    </location>
</feature>
<evidence type="ECO:0000256" key="1">
    <source>
        <dbReference type="SAM" id="MobiDB-lite"/>
    </source>
</evidence>
<gene>
    <name evidence="2" type="ORF">VN97_g5692</name>
</gene>
<name>A0AAI9X8F4_PENTH</name>
<sequence length="113" mass="13140">MQERCKKIRENIRRIIKIIKSREPGKGTWGRHGCISPHNHQGCPGPEAIPNIPEYIQHKNKKNKNKIKKAPAYDESLHFCTTNDVRRQRTLTRQKALRVTPASHSLFQPLGRR</sequence>
<evidence type="ECO:0000313" key="3">
    <source>
        <dbReference type="Proteomes" id="UP001227192"/>
    </source>
</evidence>
<proteinExistence type="predicted"/>
<evidence type="ECO:0000313" key="2">
    <source>
        <dbReference type="EMBL" id="KAJ9487617.1"/>
    </source>
</evidence>